<dbReference type="InterPro" id="IPR024344">
    <property type="entry name" value="MDMPI_metal-binding"/>
</dbReference>
<dbReference type="EMBL" id="CP015449">
    <property type="protein sequence ID" value="AWH91063.1"/>
    <property type="molecule type" value="Genomic_DNA"/>
</dbReference>
<evidence type="ECO:0000313" key="3">
    <source>
        <dbReference type="Proteomes" id="UP000244928"/>
    </source>
</evidence>
<dbReference type="NCBIfam" id="TIGR03083">
    <property type="entry name" value="maleylpyruvate isomerase family mycothiol-dependent enzyme"/>
    <property type="match status" value="1"/>
</dbReference>
<reference evidence="2 3" key="1">
    <citation type="submission" date="2016-04" db="EMBL/GenBank/DDBJ databases">
        <title>Complete genome sequence of Dietzia lutea YIM 80766T, a strain isolated from desert soil in Egypt.</title>
        <authorList>
            <person name="Zhao J."/>
            <person name="Hu B."/>
            <person name="Geng S."/>
            <person name="Nie Y."/>
            <person name="Tang Y."/>
        </authorList>
    </citation>
    <scope>NUCLEOTIDE SEQUENCE [LARGE SCALE GENOMIC DNA]</scope>
    <source>
        <strain evidence="2 3">YIM 80766</strain>
    </source>
</reference>
<feature type="domain" description="Mycothiol-dependent maleylpyruvate isomerase metal-binding" evidence="1">
    <location>
        <begin position="17"/>
        <end position="63"/>
    </location>
</feature>
<dbReference type="Gene3D" id="1.20.120.450">
    <property type="entry name" value="dinb family like domain"/>
    <property type="match status" value="1"/>
</dbReference>
<dbReference type="Proteomes" id="UP000244928">
    <property type="component" value="Chromosome"/>
</dbReference>
<organism evidence="2 3">
    <name type="scientific">Dietzia lutea</name>
    <dbReference type="NCBI Taxonomy" id="546160"/>
    <lineage>
        <taxon>Bacteria</taxon>
        <taxon>Bacillati</taxon>
        <taxon>Actinomycetota</taxon>
        <taxon>Actinomycetes</taxon>
        <taxon>Mycobacteriales</taxon>
        <taxon>Dietziaceae</taxon>
        <taxon>Dietzia</taxon>
    </lineage>
</organism>
<dbReference type="OrthoDB" id="5178565at2"/>
<dbReference type="Pfam" id="PF11716">
    <property type="entry name" value="MDMPI_N"/>
    <property type="match status" value="1"/>
</dbReference>
<dbReference type="InterPro" id="IPR017517">
    <property type="entry name" value="Maleyloyr_isom"/>
</dbReference>
<proteinExistence type="predicted"/>
<keyword evidence="3" id="KW-1185">Reference proteome</keyword>
<evidence type="ECO:0000259" key="1">
    <source>
        <dbReference type="Pfam" id="PF11716"/>
    </source>
</evidence>
<gene>
    <name evidence="2" type="ORF">A6035_01460</name>
</gene>
<dbReference type="KEGG" id="dlu:A6035_01460"/>
<sequence length="219" mass="23853">MSRQSADSDRLWSAIHLERDALADELGRLDDTDWHVISLCTRWRVEEVVAHLTAVARTGRVRWIRSFVGAGFNTDRHNRRRLEEQLGATPRETLANFVDSSTLRVAPFGDTAAWLGETIVHAEDIRRPLGRTREYPIDALTAVASFYTSKDFAVNSATLVKGLSLRAVDGPFAAGTGPEVSGPTLALVMAMAGRPTALADLTGGGVEELGRRVRAGCAR</sequence>
<dbReference type="SUPFAM" id="SSF109854">
    <property type="entry name" value="DinB/YfiT-like putative metalloenzymes"/>
    <property type="match status" value="1"/>
</dbReference>
<dbReference type="RefSeq" id="WP_108846330.1">
    <property type="nucleotide sequence ID" value="NZ_CP015449.1"/>
</dbReference>
<dbReference type="GO" id="GO:0046872">
    <property type="term" value="F:metal ion binding"/>
    <property type="evidence" value="ECO:0007669"/>
    <property type="project" value="InterPro"/>
</dbReference>
<protein>
    <recommendedName>
        <fullName evidence="1">Mycothiol-dependent maleylpyruvate isomerase metal-binding domain-containing protein</fullName>
    </recommendedName>
</protein>
<name>A0A2S1R466_9ACTN</name>
<dbReference type="AlphaFoldDB" id="A0A2S1R466"/>
<evidence type="ECO:0000313" key="2">
    <source>
        <dbReference type="EMBL" id="AWH91063.1"/>
    </source>
</evidence>
<accession>A0A2S1R466</accession>
<dbReference type="InterPro" id="IPR034660">
    <property type="entry name" value="DinB/YfiT-like"/>
</dbReference>